<comment type="similarity">
    <text evidence="1">Belongs to the small GTPase superfamily. Rab family.</text>
</comment>
<evidence type="ECO:0000256" key="1">
    <source>
        <dbReference type="ARBA" id="ARBA00006270"/>
    </source>
</evidence>
<dbReference type="InParanoid" id="G0QZC5"/>
<gene>
    <name evidence="4" type="ORF">IMG5_155780</name>
</gene>
<dbReference type="AlphaFoldDB" id="G0QZC5"/>
<dbReference type="GO" id="GO:0004828">
    <property type="term" value="F:serine-tRNA ligase activity"/>
    <property type="evidence" value="ECO:0007669"/>
    <property type="project" value="UniProtKB-EC"/>
</dbReference>
<dbReference type="Gene3D" id="3.40.50.300">
    <property type="entry name" value="P-loop containing nucleotide triphosphate hydrolases"/>
    <property type="match status" value="1"/>
</dbReference>
<evidence type="ECO:0000256" key="2">
    <source>
        <dbReference type="ARBA" id="ARBA00022741"/>
    </source>
</evidence>
<dbReference type="PROSITE" id="PS51421">
    <property type="entry name" value="RAS"/>
    <property type="match status" value="1"/>
</dbReference>
<keyword evidence="3" id="KW-0342">GTP-binding</keyword>
<dbReference type="GO" id="GO:0005525">
    <property type="term" value="F:GTP binding"/>
    <property type="evidence" value="ECO:0007669"/>
    <property type="project" value="UniProtKB-KW"/>
</dbReference>
<keyword evidence="5" id="KW-1185">Reference proteome</keyword>
<dbReference type="PROSITE" id="PS51419">
    <property type="entry name" value="RAB"/>
    <property type="match status" value="1"/>
</dbReference>
<dbReference type="EC" id="6.1.1.11" evidence="4"/>
<evidence type="ECO:0000313" key="4">
    <source>
        <dbReference type="EMBL" id="EGR29428.1"/>
    </source>
</evidence>
<dbReference type="InterPro" id="IPR027417">
    <property type="entry name" value="P-loop_NTPase"/>
</dbReference>
<dbReference type="SMART" id="SM00173">
    <property type="entry name" value="RAS"/>
    <property type="match status" value="1"/>
</dbReference>
<dbReference type="EMBL" id="GL984144">
    <property type="protein sequence ID" value="EGR29428.1"/>
    <property type="molecule type" value="Genomic_DNA"/>
</dbReference>
<dbReference type="STRING" id="857967.G0QZC5"/>
<evidence type="ECO:0000256" key="3">
    <source>
        <dbReference type="ARBA" id="ARBA00023134"/>
    </source>
</evidence>
<dbReference type="SUPFAM" id="SSF52540">
    <property type="entry name" value="P-loop containing nucleoside triphosphate hydrolases"/>
    <property type="match status" value="1"/>
</dbReference>
<accession>G0QZC5</accession>
<evidence type="ECO:0000313" key="5">
    <source>
        <dbReference type="Proteomes" id="UP000008983"/>
    </source>
</evidence>
<dbReference type="SMART" id="SM00176">
    <property type="entry name" value="RAN"/>
    <property type="match status" value="1"/>
</dbReference>
<keyword evidence="4" id="KW-0436">Ligase</keyword>
<name>G0QZC5_ICHMU</name>
<dbReference type="OrthoDB" id="10396909at2759"/>
<organism evidence="4 5">
    <name type="scientific">Ichthyophthirius multifiliis</name>
    <name type="common">White spot disease agent</name>
    <name type="synonym">Ich</name>
    <dbReference type="NCBI Taxonomy" id="5932"/>
    <lineage>
        <taxon>Eukaryota</taxon>
        <taxon>Sar</taxon>
        <taxon>Alveolata</taxon>
        <taxon>Ciliophora</taxon>
        <taxon>Intramacronucleata</taxon>
        <taxon>Oligohymenophorea</taxon>
        <taxon>Hymenostomatida</taxon>
        <taxon>Ophryoglenina</taxon>
        <taxon>Ichthyophthirius</taxon>
    </lineage>
</organism>
<dbReference type="GO" id="GO:0003924">
    <property type="term" value="F:GTPase activity"/>
    <property type="evidence" value="ECO:0007669"/>
    <property type="project" value="InterPro"/>
</dbReference>
<dbReference type="SMART" id="SM00177">
    <property type="entry name" value="ARF"/>
    <property type="match status" value="1"/>
</dbReference>
<keyword evidence="2" id="KW-0547">Nucleotide-binding</keyword>
<dbReference type="OMA" id="CDVHENH"/>
<proteinExistence type="inferred from homology"/>
<dbReference type="FunFam" id="3.40.50.300:FF:001072">
    <property type="entry name" value="Rab family GTPase"/>
    <property type="match status" value="1"/>
</dbReference>
<dbReference type="InterPro" id="IPR050209">
    <property type="entry name" value="Rab_GTPases_membrane_traffic"/>
</dbReference>
<dbReference type="NCBIfam" id="TIGR00231">
    <property type="entry name" value="small_GTP"/>
    <property type="match status" value="1"/>
</dbReference>
<dbReference type="eggNOG" id="KOG0087">
    <property type="taxonomic scope" value="Eukaryota"/>
</dbReference>
<dbReference type="InterPro" id="IPR001806">
    <property type="entry name" value="Small_GTPase"/>
</dbReference>
<reference evidence="4 5" key="1">
    <citation type="submission" date="2011-07" db="EMBL/GenBank/DDBJ databases">
        <authorList>
            <person name="Coyne R."/>
            <person name="Brami D."/>
            <person name="Johnson J."/>
            <person name="Hostetler J."/>
            <person name="Hannick L."/>
            <person name="Clark T."/>
            <person name="Cassidy-Hanley D."/>
            <person name="Inman J."/>
        </authorList>
    </citation>
    <scope>NUCLEOTIDE SEQUENCE [LARGE SCALE GENOMIC DNA]</scope>
    <source>
        <strain evidence="4 5">G5</strain>
    </source>
</reference>
<dbReference type="RefSeq" id="XP_004030664.1">
    <property type="nucleotide sequence ID" value="XM_004030616.1"/>
</dbReference>
<dbReference type="Proteomes" id="UP000008983">
    <property type="component" value="Unassembled WGS sequence"/>
</dbReference>
<dbReference type="SMART" id="SM00175">
    <property type="entry name" value="RAB"/>
    <property type="match status" value="1"/>
</dbReference>
<dbReference type="PANTHER" id="PTHR47979">
    <property type="entry name" value="DRAB11-RELATED"/>
    <property type="match status" value="1"/>
</dbReference>
<dbReference type="CDD" id="cd00154">
    <property type="entry name" value="Rab"/>
    <property type="match status" value="1"/>
</dbReference>
<dbReference type="GeneID" id="14905529"/>
<protein>
    <submittedName>
        <fullName evidence="4">Ras oncogene family protein, putative</fullName>
        <ecNumber evidence="4">6.1.1.11</ecNumber>
    </submittedName>
</protein>
<dbReference type="PROSITE" id="PS51417">
    <property type="entry name" value="ARF"/>
    <property type="match status" value="1"/>
</dbReference>
<dbReference type="PRINTS" id="PR00449">
    <property type="entry name" value="RASTRNSFRMNG"/>
</dbReference>
<dbReference type="PROSITE" id="PS51420">
    <property type="entry name" value="RHO"/>
    <property type="match status" value="1"/>
</dbReference>
<dbReference type="InterPro" id="IPR005225">
    <property type="entry name" value="Small_GTP-bd"/>
</dbReference>
<dbReference type="SMART" id="SM00174">
    <property type="entry name" value="RHO"/>
    <property type="match status" value="1"/>
</dbReference>
<sequence length="228" mass="26137">MSIQQQENTYQFKILLIGDSGVGKTCLMTRYADDRFNIDMKSTIGVEYSKKIVKVDNSTINLQIWDTAGQERFRAMAPHYYKGALGILIVTDVTKRESLENVEKVWLKEINNNASKQIKKILIGNKSDLNDQRAQSQNEAIEIAKQNDMAYLETSALDSSNVNEAFQLLVKEILSNIDDFPEELRPRNLTIRREQSFIKQINIQVDNNTQKKSLQTQNQVQNKKQGCC</sequence>
<dbReference type="Pfam" id="PF00071">
    <property type="entry name" value="Ras"/>
    <property type="match status" value="1"/>
</dbReference>